<feature type="region of interest" description="Disordered" evidence="1">
    <location>
        <begin position="29"/>
        <end position="91"/>
    </location>
</feature>
<dbReference type="GO" id="GO:0045944">
    <property type="term" value="P:positive regulation of transcription by RNA polymerase II"/>
    <property type="evidence" value="ECO:0007669"/>
    <property type="project" value="TreeGrafter"/>
</dbReference>
<dbReference type="GO" id="GO:0046983">
    <property type="term" value="F:protein dimerization activity"/>
    <property type="evidence" value="ECO:0007669"/>
    <property type="project" value="InterPro"/>
</dbReference>
<feature type="compositionally biased region" description="Basic residues" evidence="1">
    <location>
        <begin position="65"/>
        <end position="76"/>
    </location>
</feature>
<keyword evidence="4" id="KW-1185">Reference proteome</keyword>
<dbReference type="AlphaFoldDB" id="A0AAN8J5Q5"/>
<dbReference type="SUPFAM" id="SSF47459">
    <property type="entry name" value="HLH, helix-loop-helix DNA-binding domain"/>
    <property type="match status" value="1"/>
</dbReference>
<dbReference type="GO" id="GO:0000981">
    <property type="term" value="F:DNA-binding transcription factor activity, RNA polymerase II-specific"/>
    <property type="evidence" value="ECO:0007669"/>
    <property type="project" value="TreeGrafter"/>
</dbReference>
<gene>
    <name evidence="3" type="ORF">SNE40_018523</name>
</gene>
<feature type="region of interest" description="Disordered" evidence="1">
    <location>
        <begin position="152"/>
        <end position="219"/>
    </location>
</feature>
<dbReference type="GO" id="GO:0005634">
    <property type="term" value="C:nucleus"/>
    <property type="evidence" value="ECO:0007669"/>
    <property type="project" value="TreeGrafter"/>
</dbReference>
<evidence type="ECO:0000313" key="3">
    <source>
        <dbReference type="EMBL" id="KAK6170035.1"/>
    </source>
</evidence>
<dbReference type="InterPro" id="IPR050359">
    <property type="entry name" value="bHLH_transcription_factors"/>
</dbReference>
<protein>
    <recommendedName>
        <fullName evidence="2">BHLH domain-containing protein</fullName>
    </recommendedName>
</protein>
<evidence type="ECO:0000259" key="2">
    <source>
        <dbReference type="PROSITE" id="PS50888"/>
    </source>
</evidence>
<dbReference type="GO" id="GO:0070888">
    <property type="term" value="F:E-box binding"/>
    <property type="evidence" value="ECO:0007669"/>
    <property type="project" value="TreeGrafter"/>
</dbReference>
<evidence type="ECO:0000256" key="1">
    <source>
        <dbReference type="SAM" id="MobiDB-lite"/>
    </source>
</evidence>
<dbReference type="CDD" id="cd19712">
    <property type="entry name" value="bHLH_TS_dimmed_like"/>
    <property type="match status" value="1"/>
</dbReference>
<dbReference type="PANTHER" id="PTHR19290">
    <property type="entry name" value="BASIC HELIX-LOOP-HELIX PROTEIN NEUROGENIN-RELATED"/>
    <property type="match status" value="1"/>
</dbReference>
<organism evidence="3 4">
    <name type="scientific">Patella caerulea</name>
    <name type="common">Rayed Mediterranean limpet</name>
    <dbReference type="NCBI Taxonomy" id="87958"/>
    <lineage>
        <taxon>Eukaryota</taxon>
        <taxon>Metazoa</taxon>
        <taxon>Spiralia</taxon>
        <taxon>Lophotrochozoa</taxon>
        <taxon>Mollusca</taxon>
        <taxon>Gastropoda</taxon>
        <taxon>Patellogastropoda</taxon>
        <taxon>Patelloidea</taxon>
        <taxon>Patellidae</taxon>
        <taxon>Patella</taxon>
    </lineage>
</organism>
<dbReference type="EMBL" id="JAZGQO010000014">
    <property type="protein sequence ID" value="KAK6170035.1"/>
    <property type="molecule type" value="Genomic_DNA"/>
</dbReference>
<proteinExistence type="predicted"/>
<dbReference type="PROSITE" id="PS50888">
    <property type="entry name" value="BHLH"/>
    <property type="match status" value="1"/>
</dbReference>
<dbReference type="SMART" id="SM00353">
    <property type="entry name" value="HLH"/>
    <property type="match status" value="1"/>
</dbReference>
<sequence length="219" mass="24840">MTSGLGIGFNSGENGELTMWNLAGLETPDFNARKRGIKRDNPSSPSDSGSSTNETVEDPSEKKPRNSKKSVRRRKCSARERNMRRLESNERERMRMHSLNDAFQGLREVIPHVNLDRKLSKIETLALAKNYIKALTNVVCEMRGEFCPYKFETPDSPCKDEEEEEEEKDINGNKNASNIDSHIGNLPHDFNELAGDDELSIDQIEPMQASQFLDDTSLY</sequence>
<dbReference type="Proteomes" id="UP001347796">
    <property type="component" value="Unassembled WGS sequence"/>
</dbReference>
<comment type="caution">
    <text evidence="3">The sequence shown here is derived from an EMBL/GenBank/DDBJ whole genome shotgun (WGS) entry which is preliminary data.</text>
</comment>
<dbReference type="InterPro" id="IPR036638">
    <property type="entry name" value="HLH_DNA-bd_sf"/>
</dbReference>
<feature type="compositionally biased region" description="Polar residues" evidence="1">
    <location>
        <begin position="208"/>
        <end position="219"/>
    </location>
</feature>
<dbReference type="GO" id="GO:0061564">
    <property type="term" value="P:axon development"/>
    <property type="evidence" value="ECO:0007669"/>
    <property type="project" value="TreeGrafter"/>
</dbReference>
<feature type="domain" description="BHLH" evidence="2">
    <location>
        <begin position="83"/>
        <end position="135"/>
    </location>
</feature>
<dbReference type="PANTHER" id="PTHR19290:SF167">
    <property type="entry name" value="PROTEIN DIMMED"/>
    <property type="match status" value="1"/>
</dbReference>
<feature type="compositionally biased region" description="Basic and acidic residues" evidence="1">
    <location>
        <begin position="77"/>
        <end position="91"/>
    </location>
</feature>
<accession>A0AAN8J5Q5</accession>
<dbReference type="Pfam" id="PF00010">
    <property type="entry name" value="HLH"/>
    <property type="match status" value="1"/>
</dbReference>
<dbReference type="GO" id="GO:0007423">
    <property type="term" value="P:sensory organ development"/>
    <property type="evidence" value="ECO:0007669"/>
    <property type="project" value="TreeGrafter"/>
</dbReference>
<feature type="compositionally biased region" description="Low complexity" evidence="1">
    <location>
        <begin position="42"/>
        <end position="51"/>
    </location>
</feature>
<reference evidence="3 4" key="1">
    <citation type="submission" date="2024-01" db="EMBL/GenBank/DDBJ databases">
        <title>The genome of the rayed Mediterranean limpet Patella caerulea (Linnaeus, 1758).</title>
        <authorList>
            <person name="Anh-Thu Weber A."/>
            <person name="Halstead-Nussloch G."/>
        </authorList>
    </citation>
    <scope>NUCLEOTIDE SEQUENCE [LARGE SCALE GENOMIC DNA]</scope>
    <source>
        <strain evidence="3">AATW-2023a</strain>
        <tissue evidence="3">Whole specimen</tissue>
    </source>
</reference>
<evidence type="ECO:0000313" key="4">
    <source>
        <dbReference type="Proteomes" id="UP001347796"/>
    </source>
</evidence>
<name>A0AAN8J5Q5_PATCE</name>
<dbReference type="Gene3D" id="4.10.280.10">
    <property type="entry name" value="Helix-loop-helix DNA-binding domain"/>
    <property type="match status" value="1"/>
</dbReference>
<dbReference type="InterPro" id="IPR011598">
    <property type="entry name" value="bHLH_dom"/>
</dbReference>